<feature type="compositionally biased region" description="Basic and acidic residues" evidence="1">
    <location>
        <begin position="12"/>
        <end position="23"/>
    </location>
</feature>
<keyword evidence="3" id="KW-1185">Reference proteome</keyword>
<protein>
    <submittedName>
        <fullName evidence="2">Uncharacterized protein</fullName>
    </submittedName>
</protein>
<reference evidence="2 3" key="1">
    <citation type="submission" date="2015-02" db="EMBL/GenBank/DDBJ databases">
        <title>Single-cell genomics of uncultivated deep-branching MTB reveals a conserved set of magnetosome genes.</title>
        <authorList>
            <person name="Kolinko S."/>
            <person name="Richter M."/>
            <person name="Glockner F.O."/>
            <person name="Brachmann A."/>
            <person name="Schuler D."/>
        </authorList>
    </citation>
    <scope>NUCLEOTIDE SEQUENCE [LARGE SCALE GENOMIC DNA]</scope>
    <source>
        <strain evidence="2">TM-1</strain>
    </source>
</reference>
<dbReference type="Proteomes" id="UP000033423">
    <property type="component" value="Unassembled WGS sequence"/>
</dbReference>
<name>A0A0F3GIM5_9BACT</name>
<organism evidence="2 3">
    <name type="scientific">Candidatus Magnetobacterium bavaricum</name>
    <dbReference type="NCBI Taxonomy" id="29290"/>
    <lineage>
        <taxon>Bacteria</taxon>
        <taxon>Pseudomonadati</taxon>
        <taxon>Nitrospirota</taxon>
        <taxon>Thermodesulfovibrionia</taxon>
        <taxon>Thermodesulfovibrionales</taxon>
        <taxon>Candidatus Magnetobacteriaceae</taxon>
        <taxon>Candidatus Magnetobacterium</taxon>
    </lineage>
</organism>
<sequence length="56" mass="6830">MALSWKKRKLRMLRDTPETRREPPGWSTKRRRRSPLRTVSASDRTRSCFKRVQIRC</sequence>
<dbReference type="AlphaFoldDB" id="A0A0F3GIM5"/>
<evidence type="ECO:0000256" key="1">
    <source>
        <dbReference type="SAM" id="MobiDB-lite"/>
    </source>
</evidence>
<feature type="compositionally biased region" description="Basic residues" evidence="1">
    <location>
        <begin position="1"/>
        <end position="11"/>
    </location>
</feature>
<evidence type="ECO:0000313" key="2">
    <source>
        <dbReference type="EMBL" id="KJU81751.1"/>
    </source>
</evidence>
<comment type="caution">
    <text evidence="2">The sequence shown here is derived from an EMBL/GenBank/DDBJ whole genome shotgun (WGS) entry which is preliminary data.</text>
</comment>
<evidence type="ECO:0000313" key="3">
    <source>
        <dbReference type="Proteomes" id="UP000033423"/>
    </source>
</evidence>
<dbReference type="EMBL" id="LACI01002574">
    <property type="protein sequence ID" value="KJU81751.1"/>
    <property type="molecule type" value="Genomic_DNA"/>
</dbReference>
<gene>
    <name evidence="2" type="ORF">MBAV_006058</name>
</gene>
<accession>A0A0F3GIM5</accession>
<feature type="region of interest" description="Disordered" evidence="1">
    <location>
        <begin position="1"/>
        <end position="43"/>
    </location>
</feature>
<proteinExistence type="predicted"/>